<feature type="binding site" evidence="14">
    <location>
        <position position="670"/>
    </location>
    <ligand>
        <name>ATP</name>
        <dbReference type="ChEBI" id="CHEBI:30616"/>
    </ligand>
</feature>
<keyword evidence="13 21" id="KW-0675">Receptor</keyword>
<evidence type="ECO:0000256" key="15">
    <source>
        <dbReference type="SAM" id="Phobius"/>
    </source>
</evidence>
<dbReference type="Gene3D" id="1.10.150.50">
    <property type="entry name" value="Transcription Factor, Ets-1"/>
    <property type="match status" value="1"/>
</dbReference>
<evidence type="ECO:0000256" key="3">
    <source>
        <dbReference type="ARBA" id="ARBA00022679"/>
    </source>
</evidence>
<keyword evidence="22" id="KW-1185">Reference proteome</keyword>
<feature type="domain" description="Fibronectin type-III" evidence="19">
    <location>
        <begin position="343"/>
        <end position="451"/>
    </location>
</feature>
<dbReference type="SMART" id="SM01411">
    <property type="entry name" value="Ephrin_rec_like"/>
    <property type="match status" value="1"/>
</dbReference>
<keyword evidence="11 15" id="KW-0472">Membrane</keyword>
<evidence type="ECO:0000259" key="17">
    <source>
        <dbReference type="PROSITE" id="PS50011"/>
    </source>
</evidence>
<dbReference type="SMART" id="SM00060">
    <property type="entry name" value="FN3"/>
    <property type="match status" value="2"/>
</dbReference>
<dbReference type="PROSITE" id="PS50105">
    <property type="entry name" value="SAM_DOMAIN"/>
    <property type="match status" value="1"/>
</dbReference>
<dbReference type="InterPro" id="IPR001426">
    <property type="entry name" value="Tyr_kinase_rcpt_V_CS"/>
</dbReference>
<feature type="chain" id="PRO_5047286695" description="receptor protein-tyrosine kinase" evidence="16">
    <location>
        <begin position="24"/>
        <end position="1003"/>
    </location>
</feature>
<reference evidence="21 22" key="1">
    <citation type="submission" date="2021-05" db="EMBL/GenBank/DDBJ databases">
        <authorList>
            <person name="Zahm M."/>
            <person name="Klopp C."/>
            <person name="Cabau C."/>
            <person name="Kuhl H."/>
            <person name="Suciu R."/>
            <person name="Ciorpac M."/>
            <person name="Holostenco D."/>
            <person name="Gessner J."/>
            <person name="Wuertz S."/>
            <person name="Hohne C."/>
            <person name="Stock M."/>
            <person name="Gislard M."/>
            <person name="Lluch J."/>
            <person name="Milhes M."/>
            <person name="Lampietro C."/>
            <person name="Lopez Roques C."/>
            <person name="Donnadieu C."/>
            <person name="Du K."/>
            <person name="Schartl M."/>
            <person name="Guiguen Y."/>
        </authorList>
    </citation>
    <scope>NUCLEOTIDE SEQUENCE [LARGE SCALE GENOMIC DNA]</scope>
    <source>
        <strain evidence="21">Hh-F2</strain>
        <tissue evidence="21">Blood</tissue>
    </source>
</reference>
<dbReference type="CDD" id="cd00185">
    <property type="entry name" value="TNFRSF"/>
    <property type="match status" value="1"/>
</dbReference>
<dbReference type="SUPFAM" id="SSF57184">
    <property type="entry name" value="Growth factor receptor domain"/>
    <property type="match status" value="1"/>
</dbReference>
<dbReference type="Gene3D" id="2.60.120.260">
    <property type="entry name" value="Galactose-binding domain-like"/>
    <property type="match status" value="1"/>
</dbReference>
<evidence type="ECO:0000259" key="18">
    <source>
        <dbReference type="PROSITE" id="PS50105"/>
    </source>
</evidence>
<accession>A0ABR0YY44</accession>
<dbReference type="SUPFAM" id="SSF49785">
    <property type="entry name" value="Galactose-binding domain-like"/>
    <property type="match status" value="1"/>
</dbReference>
<evidence type="ECO:0000256" key="2">
    <source>
        <dbReference type="ARBA" id="ARBA00011902"/>
    </source>
</evidence>
<dbReference type="PRINTS" id="PR00109">
    <property type="entry name" value="TYRKINASE"/>
</dbReference>
<dbReference type="InterPro" id="IPR016257">
    <property type="entry name" value="Tyr_kinase_ephrin_rcpt"/>
</dbReference>
<organism evidence="21 22">
    <name type="scientific">Huso huso</name>
    <name type="common">Beluga</name>
    <name type="synonym">Acipenser huso</name>
    <dbReference type="NCBI Taxonomy" id="61971"/>
    <lineage>
        <taxon>Eukaryota</taxon>
        <taxon>Metazoa</taxon>
        <taxon>Chordata</taxon>
        <taxon>Craniata</taxon>
        <taxon>Vertebrata</taxon>
        <taxon>Euteleostomi</taxon>
        <taxon>Actinopterygii</taxon>
        <taxon>Chondrostei</taxon>
        <taxon>Acipenseriformes</taxon>
        <taxon>Acipenseridae</taxon>
        <taxon>Huso</taxon>
    </lineage>
</organism>
<dbReference type="PROSITE" id="PS50853">
    <property type="entry name" value="FN3"/>
    <property type="match status" value="2"/>
</dbReference>
<dbReference type="Pfam" id="PF00536">
    <property type="entry name" value="SAM_1"/>
    <property type="match status" value="1"/>
</dbReference>
<dbReference type="InterPro" id="IPR027936">
    <property type="entry name" value="Eph_TM"/>
</dbReference>
<dbReference type="InterPro" id="IPR017441">
    <property type="entry name" value="Protein_kinase_ATP_BS"/>
</dbReference>
<keyword evidence="9 14" id="KW-0067">ATP-binding</keyword>
<evidence type="ECO:0000256" key="5">
    <source>
        <dbReference type="ARBA" id="ARBA00022729"/>
    </source>
</evidence>
<evidence type="ECO:0000256" key="16">
    <source>
        <dbReference type="SAM" id="SignalP"/>
    </source>
</evidence>
<evidence type="ECO:0000256" key="8">
    <source>
        <dbReference type="ARBA" id="ARBA00022777"/>
    </source>
</evidence>
<dbReference type="Gene3D" id="1.10.510.10">
    <property type="entry name" value="Transferase(Phosphotransferase) domain 1"/>
    <property type="match status" value="1"/>
</dbReference>
<dbReference type="PANTHER" id="PTHR46877:SF15">
    <property type="entry name" value="EPHRIN TYPE-B RECEPTOR 6"/>
    <property type="match status" value="1"/>
</dbReference>
<keyword evidence="6" id="KW-0677">Repeat</keyword>
<evidence type="ECO:0000313" key="22">
    <source>
        <dbReference type="Proteomes" id="UP001369086"/>
    </source>
</evidence>
<dbReference type="Pfam" id="PF00041">
    <property type="entry name" value="fn3"/>
    <property type="match status" value="2"/>
</dbReference>
<keyword evidence="12" id="KW-0829">Tyrosine-protein kinase</keyword>
<dbReference type="SUPFAM" id="SSF47769">
    <property type="entry name" value="SAM/Pointed domain"/>
    <property type="match status" value="1"/>
</dbReference>
<keyword evidence="5 16" id="KW-0732">Signal</keyword>
<evidence type="ECO:0000256" key="7">
    <source>
        <dbReference type="ARBA" id="ARBA00022741"/>
    </source>
</evidence>
<dbReference type="PROSITE" id="PS00107">
    <property type="entry name" value="PROTEIN_KINASE_ATP"/>
    <property type="match status" value="1"/>
</dbReference>
<feature type="domain" description="SAM" evidence="18">
    <location>
        <begin position="931"/>
        <end position="995"/>
    </location>
</feature>
<sequence>MRFCSAPLWVWIISALTRWTVEPVEVMLLDTTHSTAEMGWSTHPDTGWDEVSVLDDRNQLIRTYEVCNFNLPNQNNWLATPFVMRGSAPHMHVTLRFSVRDCSSVRNVGASCKETFTLYYKEADSQTEALQGWGEMEDDGEPGGGGWVKIDTIAADKSFSRVEQSQQYESKRGHRMNVKTRSFGPLTRKGFILGFVDSGACISLVGVSLFYRKCPETFRSLAHFPDMPSGAEPSSLVPVDGSCVPNAQSQTATPPKLHCNADGDWMVPVGVCVCEAGFESNQNGSACTACRPGHFKPDVSKSPSCSPCPAQSHSSQEGSSVCQCLSGFYRAPEESSDSPCTAPPSAPQDLHWESEGSGLTLRWRAPLSLGSREDLRYNVLCRMCPAPHSVCLRCRDGITFTPGQQGLSQTRVQVHNLLPRVHYTFQVQAVNGVTGQSPQAPQYSSVNVSISQSVPSSVPMMHQVSRTPDSITLSWPQPDNPNGDILDYQIRYFDKSGDEESSVLLSSETNMATVQGLSSGTIYVFQIRARNEMGYGAYSGKLYFQTLLEEERSEAVQKKLPLMVGSVLGGMAFLLVGAMLILVFVFRSKRRESTYSDRLQRYISTRGGGVKYYVDPSTYEDPNEAIREFAREIDPAHVKIEEVIGAGEFGEVCRGKLKPAGKREITVAIKTLRSSCMDSEKRTFLSEASTMGQFDNPNVLKLEGVVTRSRPVMIISEFMENGALDSFLRENEGQFSMLQLVGMLRGIAAGMRYLSEMNFVHRDLAARNVLVNSNLVCKVSDFGLSRFLRGDDESLPTYTAALGSKIPIRWTAPESIQYRKFTSASDVWSFGIVMWEVTSYGERPYWDMSNQEVMTAVGDEYRLPAPPNCPGTLHSLMLDCWLKDRSERPGFEQIVSTLDKLIRHPAGLKAISTHTNRPSQPLLSNTPVDFSTLSSVSDWLDALKMGRYKEEFSSAGMNSLETVSRMTLEDIQRVGVSLLGHQKKILNSIQLLRVHQNQGQIEV</sequence>
<dbReference type="PROSITE" id="PS00791">
    <property type="entry name" value="RECEPTOR_TYR_KIN_V_2"/>
    <property type="match status" value="1"/>
</dbReference>
<dbReference type="InterPro" id="IPR011009">
    <property type="entry name" value="Kinase-like_dom_sf"/>
</dbReference>
<dbReference type="Gene3D" id="2.10.50.10">
    <property type="entry name" value="Tumor Necrosis Factor Receptor, subunit A, domain 2"/>
    <property type="match status" value="1"/>
</dbReference>
<dbReference type="InterPro" id="IPR000719">
    <property type="entry name" value="Prot_kinase_dom"/>
</dbReference>
<evidence type="ECO:0000256" key="10">
    <source>
        <dbReference type="ARBA" id="ARBA00022989"/>
    </source>
</evidence>
<keyword evidence="7 14" id="KW-0547">Nucleotide-binding</keyword>
<evidence type="ECO:0000256" key="14">
    <source>
        <dbReference type="PROSITE-ProRule" id="PRU10141"/>
    </source>
</evidence>
<dbReference type="SMART" id="SM00454">
    <property type="entry name" value="SAM"/>
    <property type="match status" value="1"/>
</dbReference>
<comment type="caution">
    <text evidence="21">The sequence shown here is derived from an EMBL/GenBank/DDBJ whole genome shotgun (WGS) entry which is preliminary data.</text>
</comment>
<dbReference type="Pfam" id="PF07714">
    <property type="entry name" value="PK_Tyr_Ser-Thr"/>
    <property type="match status" value="1"/>
</dbReference>
<dbReference type="InterPro" id="IPR008979">
    <property type="entry name" value="Galactose-bd-like_sf"/>
</dbReference>
<dbReference type="InterPro" id="IPR013783">
    <property type="entry name" value="Ig-like_fold"/>
</dbReference>
<dbReference type="Gene3D" id="3.30.200.20">
    <property type="entry name" value="Phosphorylase Kinase, domain 1"/>
    <property type="match status" value="1"/>
</dbReference>
<feature type="domain" description="Eph LBD" evidence="20">
    <location>
        <begin position="25"/>
        <end position="219"/>
    </location>
</feature>
<dbReference type="PRINTS" id="PR00014">
    <property type="entry name" value="FNTYPEIII"/>
</dbReference>
<dbReference type="CDD" id="cd09488">
    <property type="entry name" value="SAM_EPH-R"/>
    <property type="match status" value="1"/>
</dbReference>
<evidence type="ECO:0000313" key="21">
    <source>
        <dbReference type="EMBL" id="KAK6477331.1"/>
    </source>
</evidence>
<evidence type="ECO:0000256" key="9">
    <source>
        <dbReference type="ARBA" id="ARBA00022840"/>
    </source>
</evidence>
<dbReference type="InterPro" id="IPR050449">
    <property type="entry name" value="Ephrin_rcpt_TKs"/>
</dbReference>
<dbReference type="Proteomes" id="UP001369086">
    <property type="component" value="Unassembled WGS sequence"/>
</dbReference>
<dbReference type="InterPro" id="IPR001660">
    <property type="entry name" value="SAM"/>
</dbReference>
<dbReference type="InterPro" id="IPR009030">
    <property type="entry name" value="Growth_fac_rcpt_cys_sf"/>
</dbReference>
<dbReference type="PROSITE" id="PS00109">
    <property type="entry name" value="PROTEIN_KINASE_TYR"/>
    <property type="match status" value="1"/>
</dbReference>
<protein>
    <recommendedName>
        <fullName evidence="2">receptor protein-tyrosine kinase</fullName>
        <ecNumber evidence="2">2.7.10.1</ecNumber>
    </recommendedName>
</protein>
<feature type="transmembrane region" description="Helical" evidence="15">
    <location>
        <begin position="562"/>
        <end position="586"/>
    </location>
</feature>
<feature type="domain" description="Protein kinase" evidence="17">
    <location>
        <begin position="638"/>
        <end position="907"/>
    </location>
</feature>
<evidence type="ECO:0000256" key="11">
    <source>
        <dbReference type="ARBA" id="ARBA00023136"/>
    </source>
</evidence>
<evidence type="ECO:0000256" key="12">
    <source>
        <dbReference type="ARBA" id="ARBA00023137"/>
    </source>
</evidence>
<dbReference type="CDD" id="cd00063">
    <property type="entry name" value="FN3"/>
    <property type="match status" value="2"/>
</dbReference>
<dbReference type="InterPro" id="IPR013761">
    <property type="entry name" value="SAM/pointed_sf"/>
</dbReference>
<dbReference type="Pfam" id="PF25599">
    <property type="entry name" value="Ephrin_CRD"/>
    <property type="match status" value="1"/>
</dbReference>
<keyword evidence="4 15" id="KW-0812">Transmembrane</keyword>
<evidence type="ECO:0000256" key="6">
    <source>
        <dbReference type="ARBA" id="ARBA00022737"/>
    </source>
</evidence>
<dbReference type="InterPro" id="IPR003961">
    <property type="entry name" value="FN3_dom"/>
</dbReference>
<dbReference type="Gene3D" id="2.60.40.10">
    <property type="entry name" value="Immunoglobulins"/>
    <property type="match status" value="2"/>
</dbReference>
<dbReference type="SUPFAM" id="SSF56112">
    <property type="entry name" value="Protein kinase-like (PK-like)"/>
    <property type="match status" value="1"/>
</dbReference>
<dbReference type="EMBL" id="JAHFZB010000021">
    <property type="protein sequence ID" value="KAK6477331.1"/>
    <property type="molecule type" value="Genomic_DNA"/>
</dbReference>
<dbReference type="Pfam" id="PF14575">
    <property type="entry name" value="EphA2_TM"/>
    <property type="match status" value="1"/>
</dbReference>
<dbReference type="InterPro" id="IPR036116">
    <property type="entry name" value="FN3_sf"/>
</dbReference>
<feature type="domain" description="Fibronectin type-III" evidence="19">
    <location>
        <begin position="454"/>
        <end position="549"/>
    </location>
</feature>
<dbReference type="PANTHER" id="PTHR46877">
    <property type="entry name" value="EPH RECEPTOR A5"/>
    <property type="match status" value="1"/>
</dbReference>
<comment type="subcellular location">
    <subcellularLocation>
        <location evidence="1">Membrane</location>
        <topology evidence="1">Single-pass type I membrane protein</topology>
    </subcellularLocation>
</comment>
<dbReference type="InterPro" id="IPR020635">
    <property type="entry name" value="Tyr_kinase_cat_dom"/>
</dbReference>
<evidence type="ECO:0000256" key="1">
    <source>
        <dbReference type="ARBA" id="ARBA00004479"/>
    </source>
</evidence>
<evidence type="ECO:0000259" key="19">
    <source>
        <dbReference type="PROSITE" id="PS50853"/>
    </source>
</evidence>
<proteinExistence type="predicted"/>
<name>A0ABR0YY44_HUSHU</name>
<dbReference type="PIRSF" id="PIRSF000666">
    <property type="entry name" value="TyrPK_ephrin_receptor"/>
    <property type="match status" value="1"/>
</dbReference>
<evidence type="ECO:0000256" key="4">
    <source>
        <dbReference type="ARBA" id="ARBA00022692"/>
    </source>
</evidence>
<dbReference type="PROSITE" id="PS50011">
    <property type="entry name" value="PROTEIN_KINASE_DOM"/>
    <property type="match status" value="1"/>
</dbReference>
<keyword evidence="10 15" id="KW-1133">Transmembrane helix</keyword>
<gene>
    <name evidence="21" type="ORF">HHUSO_G22250</name>
</gene>
<evidence type="ECO:0000259" key="20">
    <source>
        <dbReference type="PROSITE" id="PS51550"/>
    </source>
</evidence>
<feature type="signal peptide" evidence="16">
    <location>
        <begin position="1"/>
        <end position="23"/>
    </location>
</feature>
<dbReference type="SMART" id="SM00219">
    <property type="entry name" value="TyrKc"/>
    <property type="match status" value="1"/>
</dbReference>
<dbReference type="Pfam" id="PF01404">
    <property type="entry name" value="Ephrin_lbd"/>
    <property type="match status" value="1"/>
</dbReference>
<keyword evidence="8" id="KW-0418">Kinase</keyword>
<keyword evidence="3" id="KW-0808">Transferase</keyword>
<dbReference type="InterPro" id="IPR001090">
    <property type="entry name" value="Ephrin_rcpt_lig-bd_dom"/>
</dbReference>
<dbReference type="SMART" id="SM00615">
    <property type="entry name" value="EPH_lbd"/>
    <property type="match status" value="1"/>
</dbReference>
<dbReference type="InterPro" id="IPR008266">
    <property type="entry name" value="Tyr_kinase_AS"/>
</dbReference>
<dbReference type="EC" id="2.7.10.1" evidence="2"/>
<dbReference type="Gene3D" id="2.60.40.1770">
    <property type="entry name" value="ephrin a2 ectodomain"/>
    <property type="match status" value="1"/>
</dbReference>
<dbReference type="InterPro" id="IPR001245">
    <property type="entry name" value="Ser-Thr/Tyr_kinase_cat_dom"/>
</dbReference>
<evidence type="ECO:0000256" key="13">
    <source>
        <dbReference type="ARBA" id="ARBA00023170"/>
    </source>
</evidence>
<dbReference type="PROSITE" id="PS51550">
    <property type="entry name" value="EPH_LBD"/>
    <property type="match status" value="1"/>
</dbReference>
<dbReference type="SUPFAM" id="SSF49265">
    <property type="entry name" value="Fibronectin type III"/>
    <property type="match status" value="1"/>
</dbReference>